<gene>
    <name evidence="3" type="ORF">Voc01_000310</name>
</gene>
<name>A0A8J3ZJQ7_9ACTN</name>
<organism evidence="3 4">
    <name type="scientific">Virgisporangium ochraceum</name>
    <dbReference type="NCBI Taxonomy" id="65505"/>
    <lineage>
        <taxon>Bacteria</taxon>
        <taxon>Bacillati</taxon>
        <taxon>Actinomycetota</taxon>
        <taxon>Actinomycetes</taxon>
        <taxon>Micromonosporales</taxon>
        <taxon>Micromonosporaceae</taxon>
        <taxon>Virgisporangium</taxon>
    </lineage>
</organism>
<dbReference type="RefSeq" id="WP_203925129.1">
    <property type="nucleotide sequence ID" value="NZ_BOPH01000001.1"/>
</dbReference>
<evidence type="ECO:0000256" key="2">
    <source>
        <dbReference type="SAM" id="Phobius"/>
    </source>
</evidence>
<comment type="caution">
    <text evidence="3">The sequence shown here is derived from an EMBL/GenBank/DDBJ whole genome shotgun (WGS) entry which is preliminary data.</text>
</comment>
<dbReference type="EMBL" id="BOPH01000001">
    <property type="protein sequence ID" value="GIJ65114.1"/>
    <property type="molecule type" value="Genomic_DNA"/>
</dbReference>
<keyword evidence="4" id="KW-1185">Reference proteome</keyword>
<feature type="region of interest" description="Disordered" evidence="1">
    <location>
        <begin position="272"/>
        <end position="303"/>
    </location>
</feature>
<evidence type="ECO:0000313" key="4">
    <source>
        <dbReference type="Proteomes" id="UP000635606"/>
    </source>
</evidence>
<evidence type="ECO:0000313" key="3">
    <source>
        <dbReference type="EMBL" id="GIJ65114.1"/>
    </source>
</evidence>
<feature type="transmembrane region" description="Helical" evidence="2">
    <location>
        <begin position="120"/>
        <end position="141"/>
    </location>
</feature>
<feature type="compositionally biased region" description="Pro residues" evidence="1">
    <location>
        <begin position="293"/>
        <end position="303"/>
    </location>
</feature>
<protein>
    <submittedName>
        <fullName evidence="3">Uncharacterized protein</fullName>
    </submittedName>
</protein>
<proteinExistence type="predicted"/>
<dbReference type="Proteomes" id="UP000635606">
    <property type="component" value="Unassembled WGS sequence"/>
</dbReference>
<keyword evidence="2" id="KW-1133">Transmembrane helix</keyword>
<reference evidence="3" key="1">
    <citation type="submission" date="2021-01" db="EMBL/GenBank/DDBJ databases">
        <title>Whole genome shotgun sequence of Virgisporangium ochraceum NBRC 16418.</title>
        <authorList>
            <person name="Komaki H."/>
            <person name="Tamura T."/>
        </authorList>
    </citation>
    <scope>NUCLEOTIDE SEQUENCE</scope>
    <source>
        <strain evidence="3">NBRC 16418</strain>
    </source>
</reference>
<dbReference type="AlphaFoldDB" id="A0A8J3ZJQ7"/>
<feature type="transmembrane region" description="Helical" evidence="2">
    <location>
        <begin position="147"/>
        <end position="167"/>
    </location>
</feature>
<accession>A0A8J3ZJQ7</accession>
<sequence>MNVSTAEIDRYFAGVSAALADLPEQVRQELLEDLPDHLAEIAADDPVSLDDRLGPPAAYAAELRAAAGLDVTAPKRRASRLDAAMAALRPHLRTFDEQVGQLIGYDSLVEFLVQLRPAWWVLRGYLVALVVLNLFMGGAGIVPHDGAAGMTGWAVVLLLVMVSIRYGRRPPRLTRRIRPAWLAAAGVALLVVGLGFMYFDDGDYYYTPPSYQDSGAVYDGGQEVYVYTPDGRPVTNVRVYDRGGNPVPIGVPMGCERTDVYVERRGCLPEEVLPATPDGGAGQGGDVVSPSVSPVPSPSPSAS</sequence>
<keyword evidence="2" id="KW-0472">Membrane</keyword>
<evidence type="ECO:0000256" key="1">
    <source>
        <dbReference type="SAM" id="MobiDB-lite"/>
    </source>
</evidence>
<feature type="transmembrane region" description="Helical" evidence="2">
    <location>
        <begin position="179"/>
        <end position="199"/>
    </location>
</feature>
<keyword evidence="2" id="KW-0812">Transmembrane</keyword>